<feature type="transmembrane region" description="Helical" evidence="1">
    <location>
        <begin position="214"/>
        <end position="238"/>
    </location>
</feature>
<organism evidence="2 3">
    <name type="scientific">Fibroporia radiculosa</name>
    <dbReference type="NCBI Taxonomy" id="599839"/>
    <lineage>
        <taxon>Eukaryota</taxon>
        <taxon>Fungi</taxon>
        <taxon>Dikarya</taxon>
        <taxon>Basidiomycota</taxon>
        <taxon>Agaricomycotina</taxon>
        <taxon>Agaricomycetes</taxon>
        <taxon>Polyporales</taxon>
        <taxon>Fibroporiaceae</taxon>
        <taxon>Fibroporia</taxon>
    </lineage>
</organism>
<reference evidence="2 3" key="1">
    <citation type="journal article" date="2012" name="Appl. Environ. Microbiol.">
        <title>Short-read sequencing for genomic analysis of the brown rot fungus Fibroporia radiculosa.</title>
        <authorList>
            <person name="Tang J.D."/>
            <person name="Perkins A.D."/>
            <person name="Sonstegard T.S."/>
            <person name="Schroeder S.G."/>
            <person name="Burgess S.C."/>
            <person name="Diehl S.V."/>
        </authorList>
    </citation>
    <scope>NUCLEOTIDE SEQUENCE [LARGE SCALE GENOMIC DNA]</scope>
    <source>
        <strain evidence="2 3">TFFH 294</strain>
    </source>
</reference>
<keyword evidence="1" id="KW-1133">Transmembrane helix</keyword>
<dbReference type="RefSeq" id="XP_012182114.1">
    <property type="nucleotide sequence ID" value="XM_012326724.1"/>
</dbReference>
<keyword evidence="1" id="KW-0472">Membrane</keyword>
<dbReference type="EMBL" id="HE797094">
    <property type="protein sequence ID" value="CCM02831.1"/>
    <property type="molecule type" value="Genomic_DNA"/>
</dbReference>
<name>J4IAF7_9APHY</name>
<dbReference type="Proteomes" id="UP000006352">
    <property type="component" value="Unassembled WGS sequence"/>
</dbReference>
<proteinExistence type="predicted"/>
<dbReference type="OrthoDB" id="3197626at2759"/>
<dbReference type="GeneID" id="24097742"/>
<feature type="transmembrane region" description="Helical" evidence="1">
    <location>
        <begin position="72"/>
        <end position="94"/>
    </location>
</feature>
<gene>
    <name evidence="2" type="ORF">FIBRA_04943</name>
</gene>
<dbReference type="AlphaFoldDB" id="J4IAF7"/>
<feature type="transmembrane region" description="Helical" evidence="1">
    <location>
        <begin position="106"/>
        <end position="124"/>
    </location>
</feature>
<feature type="transmembrane region" description="Helical" evidence="1">
    <location>
        <begin position="20"/>
        <end position="38"/>
    </location>
</feature>
<keyword evidence="3" id="KW-1185">Reference proteome</keyword>
<evidence type="ECO:0000313" key="2">
    <source>
        <dbReference type="EMBL" id="CCM02831.1"/>
    </source>
</evidence>
<keyword evidence="1" id="KW-0812">Transmembrane</keyword>
<evidence type="ECO:0000313" key="3">
    <source>
        <dbReference type="Proteomes" id="UP000006352"/>
    </source>
</evidence>
<protein>
    <submittedName>
        <fullName evidence="2">Uncharacterized protein</fullName>
    </submittedName>
</protein>
<dbReference type="HOGENOM" id="CLU_059054_1_1_1"/>
<feature type="transmembrane region" description="Helical" evidence="1">
    <location>
        <begin position="183"/>
        <end position="202"/>
    </location>
</feature>
<accession>J4IAF7</accession>
<evidence type="ECO:0000256" key="1">
    <source>
        <dbReference type="SAM" id="Phobius"/>
    </source>
</evidence>
<feature type="transmembrane region" description="Helical" evidence="1">
    <location>
        <begin position="136"/>
        <end position="163"/>
    </location>
</feature>
<sequence>MVDWSSPAEIAYDSTVYTRLMFVLFGVYIWEIVVTFGFEWSLITGKRRFTWPLSASAYSNAPTHADHLFAPVFYFLCRYCLLGALVGLIVSLTVTTVVNCQSLYTFNSWAGNMAIVCASTCLMLRTIAIWERKLKVVIPLCIFSLAHWVVLWRGAFTLTAVYSTQEQACVLTSNNHVYLNVEFLITMAFDFVTLVFTLVALIPKKSRSDLWTLLFRDGLVYFIVAFCFNALPAILNILNLNVMMNVIAAVPAAVISAMAACRAVVRLHEYRSGGVYVDSSAMGQGSSSNGPGARRPTVARRRSLAFARPEVLVTTDQFVMQDFGAAGDGTKANKVDLKREDSLEDKYGNGDRKAYDVAHVV</sequence>
<dbReference type="InParanoid" id="J4IAF7"/>